<dbReference type="GO" id="GO:0030170">
    <property type="term" value="F:pyridoxal phosphate binding"/>
    <property type="evidence" value="ECO:0007669"/>
    <property type="project" value="InterPro"/>
</dbReference>
<dbReference type="GO" id="GO:0033585">
    <property type="term" value="P:L-phenylalanine biosynthetic process from chorismate via phenylpyruvate"/>
    <property type="evidence" value="ECO:0007669"/>
    <property type="project" value="TreeGrafter"/>
</dbReference>
<dbReference type="InterPro" id="IPR004839">
    <property type="entry name" value="Aminotransferase_I/II_large"/>
</dbReference>
<dbReference type="InterPro" id="IPR015422">
    <property type="entry name" value="PyrdxlP-dep_Trfase_small"/>
</dbReference>
<evidence type="ECO:0000256" key="3">
    <source>
        <dbReference type="ARBA" id="ARBA00011738"/>
    </source>
</evidence>
<organism evidence="8 9">
    <name type="scientific">Parvularcula mediterranea</name>
    <dbReference type="NCBI Taxonomy" id="2732508"/>
    <lineage>
        <taxon>Bacteria</taxon>
        <taxon>Pseudomonadati</taxon>
        <taxon>Pseudomonadota</taxon>
        <taxon>Alphaproteobacteria</taxon>
        <taxon>Parvularculales</taxon>
        <taxon>Parvularculaceae</taxon>
        <taxon>Parvularcula</taxon>
    </lineage>
</organism>
<dbReference type="Pfam" id="PF00155">
    <property type="entry name" value="Aminotran_1_2"/>
    <property type="match status" value="1"/>
</dbReference>
<comment type="similarity">
    <text evidence="2">Belongs to the class-I pyridoxal-phosphate-dependent aminotransferase family.</text>
</comment>
<dbReference type="GO" id="GO:0005829">
    <property type="term" value="C:cytosol"/>
    <property type="evidence" value="ECO:0007669"/>
    <property type="project" value="TreeGrafter"/>
</dbReference>
<proteinExistence type="inferred from homology"/>
<keyword evidence="9" id="KW-1185">Reference proteome</keyword>
<dbReference type="AlphaFoldDB" id="A0A7Y3RIN9"/>
<evidence type="ECO:0000256" key="6">
    <source>
        <dbReference type="ARBA" id="ARBA00022898"/>
    </source>
</evidence>
<comment type="subunit">
    <text evidence="3">Homodimer.</text>
</comment>
<evidence type="ECO:0000259" key="7">
    <source>
        <dbReference type="Pfam" id="PF00155"/>
    </source>
</evidence>
<evidence type="ECO:0000256" key="4">
    <source>
        <dbReference type="ARBA" id="ARBA00022576"/>
    </source>
</evidence>
<keyword evidence="6" id="KW-0663">Pyridoxal phosphate</keyword>
<dbReference type="SUPFAM" id="SSF53383">
    <property type="entry name" value="PLP-dependent transferases"/>
    <property type="match status" value="1"/>
</dbReference>
<dbReference type="NCBIfam" id="NF006719">
    <property type="entry name" value="PRK09257.1"/>
    <property type="match status" value="1"/>
</dbReference>
<dbReference type="PANTHER" id="PTHR11879:SF22">
    <property type="entry name" value="ASPARTATE AMINOTRANSFERASE, MITOCHONDRIAL"/>
    <property type="match status" value="1"/>
</dbReference>
<keyword evidence="4 8" id="KW-0032">Aminotransferase</keyword>
<dbReference type="EMBL" id="JABFCX010000001">
    <property type="protein sequence ID" value="NNU14716.1"/>
    <property type="molecule type" value="Genomic_DNA"/>
</dbReference>
<dbReference type="PRINTS" id="PR00799">
    <property type="entry name" value="TRANSAMINASE"/>
</dbReference>
<comment type="caution">
    <text evidence="8">The sequence shown here is derived from an EMBL/GenBank/DDBJ whole genome shotgun (WGS) entry which is preliminary data.</text>
</comment>
<dbReference type="GO" id="GO:0004069">
    <property type="term" value="F:L-aspartate:2-oxoglutarate aminotransferase activity"/>
    <property type="evidence" value="ECO:0007669"/>
    <property type="project" value="TreeGrafter"/>
</dbReference>
<protein>
    <submittedName>
        <fullName evidence="8">Aspartate/tyrosine/aromatic aminotransferase</fullName>
    </submittedName>
</protein>
<dbReference type="Gene3D" id="3.90.1150.10">
    <property type="entry name" value="Aspartate Aminotransferase, domain 1"/>
    <property type="match status" value="1"/>
</dbReference>
<dbReference type="GO" id="GO:0042802">
    <property type="term" value="F:identical protein binding"/>
    <property type="evidence" value="ECO:0007669"/>
    <property type="project" value="TreeGrafter"/>
</dbReference>
<accession>A0A7Y3RIN9</accession>
<evidence type="ECO:0000256" key="2">
    <source>
        <dbReference type="ARBA" id="ARBA00007441"/>
    </source>
</evidence>
<feature type="domain" description="Aminotransferase class I/classII large" evidence="7">
    <location>
        <begin position="30"/>
        <end position="390"/>
    </location>
</feature>
<name>A0A7Y3RIN9_9PROT</name>
<dbReference type="RefSeq" id="WP_173195574.1">
    <property type="nucleotide sequence ID" value="NZ_JABFCX010000001.1"/>
</dbReference>
<evidence type="ECO:0000313" key="9">
    <source>
        <dbReference type="Proteomes" id="UP000536835"/>
    </source>
</evidence>
<dbReference type="Gene3D" id="3.40.640.10">
    <property type="entry name" value="Type I PLP-dependent aspartate aminotransferase-like (Major domain)"/>
    <property type="match status" value="1"/>
</dbReference>
<dbReference type="Proteomes" id="UP000536835">
    <property type="component" value="Unassembled WGS sequence"/>
</dbReference>
<keyword evidence="5 8" id="KW-0808">Transferase</keyword>
<dbReference type="InterPro" id="IPR015424">
    <property type="entry name" value="PyrdxlP-dep_Trfase"/>
</dbReference>
<evidence type="ECO:0000256" key="1">
    <source>
        <dbReference type="ARBA" id="ARBA00001933"/>
    </source>
</evidence>
<dbReference type="PANTHER" id="PTHR11879">
    <property type="entry name" value="ASPARTATE AMINOTRANSFERASE"/>
    <property type="match status" value="1"/>
</dbReference>
<evidence type="ECO:0000313" key="8">
    <source>
        <dbReference type="EMBL" id="NNU14716.1"/>
    </source>
</evidence>
<dbReference type="InterPro" id="IPR015421">
    <property type="entry name" value="PyrdxlP-dep_Trfase_major"/>
</dbReference>
<dbReference type="InterPro" id="IPR000796">
    <property type="entry name" value="Asp_trans"/>
</dbReference>
<comment type="cofactor">
    <cofactor evidence="1">
        <name>pyridoxal 5'-phosphate</name>
        <dbReference type="ChEBI" id="CHEBI:597326"/>
    </cofactor>
</comment>
<evidence type="ECO:0000256" key="5">
    <source>
        <dbReference type="ARBA" id="ARBA00022679"/>
    </source>
</evidence>
<reference evidence="8 9" key="1">
    <citation type="submission" date="2020-05" db="EMBL/GenBank/DDBJ databases">
        <title>Parvularcula mediterraneae sp. nov., isolated from polypropylene straw from shallow seawater of the seashore of Laganas in Zakynthos island, Greece.</title>
        <authorList>
            <person name="Szabo I."/>
            <person name="Al-Omari J."/>
            <person name="Rado J."/>
            <person name="Szerdahelyi G.S."/>
        </authorList>
    </citation>
    <scope>NUCLEOTIDE SEQUENCE [LARGE SCALE GENOMIC DNA]</scope>
    <source>
        <strain evidence="8 9">ZS-1/3</strain>
    </source>
</reference>
<dbReference type="GO" id="GO:0004838">
    <property type="term" value="F:L-tyrosine-2-oxoglutarate transaminase activity"/>
    <property type="evidence" value="ECO:0007669"/>
    <property type="project" value="TreeGrafter"/>
</dbReference>
<gene>
    <name evidence="8" type="ORF">HK107_00075</name>
</gene>
<dbReference type="CDD" id="cd00609">
    <property type="entry name" value="AAT_like"/>
    <property type="match status" value="1"/>
</dbReference>
<sequence>MASFMDSLEAAPPDPLLGLMLAAREDQRPDKVDLGVGIYKNDAGATPVLASVKEAERRLIETEGSKAYEGPQGNAAYGQLIGEMIVGELTDRHAMFATPGGCGALFIGFQLAKMMSPGARMFLSDPSWPNHNGVAAALDIPTVSFPYRATTDGSPDFGAMVGGLDGAKAGDILLLQGYCHNPTGTDLSPAQWEELSRIILEKGLIPFIDVAYQGFAVGLEEDILPIRKFLAAVPEAILSYSCSKNFGLYRERTGALLIQAPSAGALDSARSRTAAAVRASYSMPPSHGPAIVATILADDGLRSQWTEELGEMRQRLGDLRRGFASELVRATNNGGLEVIERQNGMFSILPLTADRAVDLRKEQGIYLPGSGRINVAGLPSDRLPEIAQKIAPYLNQAG</sequence>